<dbReference type="Pfam" id="PF10516">
    <property type="entry name" value="SHNi-TPR"/>
    <property type="match status" value="1"/>
</dbReference>
<keyword evidence="3" id="KW-0677">Repeat</keyword>
<dbReference type="Proteomes" id="UP001152885">
    <property type="component" value="Unassembled WGS sequence"/>
</dbReference>
<keyword evidence="4" id="KW-0802">TPR repeat</keyword>
<keyword evidence="6" id="KW-0175">Coiled coil</keyword>
<dbReference type="GO" id="GO:0034080">
    <property type="term" value="P:CENP-A containing chromatin assembly"/>
    <property type="evidence" value="ECO:0007669"/>
    <property type="project" value="TreeGrafter"/>
</dbReference>
<organism evidence="9 10">
    <name type="scientific">Candida verbasci</name>
    <dbReference type="NCBI Taxonomy" id="1227364"/>
    <lineage>
        <taxon>Eukaryota</taxon>
        <taxon>Fungi</taxon>
        <taxon>Dikarya</taxon>
        <taxon>Ascomycota</taxon>
        <taxon>Saccharomycotina</taxon>
        <taxon>Pichiomycetes</taxon>
        <taxon>Debaryomycetaceae</taxon>
        <taxon>Candida/Lodderomyces clade</taxon>
        <taxon>Candida</taxon>
    </lineage>
</organism>
<dbReference type="AlphaFoldDB" id="A0A9W4X9Z9"/>
<evidence type="ECO:0000256" key="2">
    <source>
        <dbReference type="ARBA" id="ARBA00008402"/>
    </source>
</evidence>
<proteinExistence type="inferred from homology"/>
<keyword evidence="5" id="KW-0539">Nucleus</keyword>
<dbReference type="InterPro" id="IPR019734">
    <property type="entry name" value="TPR_rpt"/>
</dbReference>
<feature type="coiled-coil region" evidence="6">
    <location>
        <begin position="273"/>
        <end position="307"/>
    </location>
</feature>
<dbReference type="OrthoDB" id="5587616at2759"/>
<gene>
    <name evidence="9" type="ORF">CANVERA_P2261</name>
</gene>
<dbReference type="InterPro" id="IPR011990">
    <property type="entry name" value="TPR-like_helical_dom_sf"/>
</dbReference>
<evidence type="ECO:0000313" key="10">
    <source>
        <dbReference type="Proteomes" id="UP001152885"/>
    </source>
</evidence>
<sequence length="377" mass="42879">MTSYSGKVLRLLSEGSKAYSLKDYALASEKYGLACELFSNDYEGKEDADLLLLYGKALFQNGVSKSEVFGGQAPTNTKEEEEEEEEDNDDSKDQFQFYDGAETLEGQENQEVEQEDDEPTPKIEEEQEQEQEQEQEDQEDDKSDFELAWEVLDIARSLFEKQVDENSKDGEKLSVPYLSKDTESNSYVVSLKKLSEVYDLLGEVSLEAENFKQASEDLNKCLEIRLNLYSSDDSLISESHYKLALALEFVEEKDKAKDHINSAIESIKKRNENEKDADKIKDNQELISELEDKIQDLSKESIDDELTNDQLNAIKGILGEEVSGQKQNPANVIVNNLNNIVKKKKKQDTKVNDLTGMVRKRKLSSDGNNNNNKKQQK</sequence>
<feature type="region of interest" description="Disordered" evidence="7">
    <location>
        <begin position="67"/>
        <end position="143"/>
    </location>
</feature>
<protein>
    <recommendedName>
        <fullName evidence="8">Tetratricopeptide SHNi-TPR domain-containing protein</fullName>
    </recommendedName>
</protein>
<evidence type="ECO:0000256" key="1">
    <source>
        <dbReference type="ARBA" id="ARBA00004123"/>
    </source>
</evidence>
<evidence type="ECO:0000256" key="5">
    <source>
        <dbReference type="ARBA" id="ARBA00023242"/>
    </source>
</evidence>
<feature type="domain" description="Tetratricopeptide SHNi-TPR" evidence="8">
    <location>
        <begin position="195"/>
        <end position="229"/>
    </location>
</feature>
<evidence type="ECO:0000259" key="8">
    <source>
        <dbReference type="Pfam" id="PF10516"/>
    </source>
</evidence>
<comment type="caution">
    <text evidence="9">The sequence shown here is derived from an EMBL/GenBank/DDBJ whole genome shotgun (WGS) entry which is preliminary data.</text>
</comment>
<dbReference type="GO" id="GO:0006335">
    <property type="term" value="P:DNA replication-dependent chromatin assembly"/>
    <property type="evidence" value="ECO:0007669"/>
    <property type="project" value="TreeGrafter"/>
</dbReference>
<feature type="compositionally biased region" description="Acidic residues" evidence="7">
    <location>
        <begin position="108"/>
        <end position="118"/>
    </location>
</feature>
<feature type="compositionally biased region" description="Acidic residues" evidence="7">
    <location>
        <begin position="79"/>
        <end position="90"/>
    </location>
</feature>
<reference evidence="9" key="1">
    <citation type="submission" date="2022-12" db="EMBL/GenBank/DDBJ databases">
        <authorList>
            <person name="Brejova B."/>
        </authorList>
    </citation>
    <scope>NUCLEOTIDE SEQUENCE</scope>
</reference>
<dbReference type="GO" id="GO:0005654">
    <property type="term" value="C:nucleoplasm"/>
    <property type="evidence" value="ECO:0007669"/>
    <property type="project" value="TreeGrafter"/>
</dbReference>
<dbReference type="InterPro" id="IPR051730">
    <property type="entry name" value="NASP-like"/>
</dbReference>
<evidence type="ECO:0000256" key="7">
    <source>
        <dbReference type="SAM" id="MobiDB-lite"/>
    </source>
</evidence>
<keyword evidence="10" id="KW-1185">Reference proteome</keyword>
<dbReference type="GO" id="GO:0042393">
    <property type="term" value="F:histone binding"/>
    <property type="evidence" value="ECO:0007669"/>
    <property type="project" value="TreeGrafter"/>
</dbReference>
<name>A0A9W4X9Z9_9ASCO</name>
<feature type="region of interest" description="Disordered" evidence="7">
    <location>
        <begin position="344"/>
        <end position="377"/>
    </location>
</feature>
<dbReference type="PANTHER" id="PTHR15081">
    <property type="entry name" value="NUCLEAR AUTOANTIGENIC SPERM PROTEIN NASP -RELATED"/>
    <property type="match status" value="1"/>
</dbReference>
<dbReference type="SUPFAM" id="SSF48452">
    <property type="entry name" value="TPR-like"/>
    <property type="match status" value="1"/>
</dbReference>
<dbReference type="EMBL" id="CANTUO010000002">
    <property type="protein sequence ID" value="CAI5757748.1"/>
    <property type="molecule type" value="Genomic_DNA"/>
</dbReference>
<comment type="similarity">
    <text evidence="2">Belongs to the NASP family.</text>
</comment>
<evidence type="ECO:0000256" key="3">
    <source>
        <dbReference type="ARBA" id="ARBA00022737"/>
    </source>
</evidence>
<feature type="compositionally biased region" description="Low complexity" evidence="7">
    <location>
        <begin position="368"/>
        <end position="377"/>
    </location>
</feature>
<feature type="compositionally biased region" description="Acidic residues" evidence="7">
    <location>
        <begin position="125"/>
        <end position="143"/>
    </location>
</feature>
<accession>A0A9W4X9Z9</accession>
<dbReference type="Gene3D" id="1.25.40.10">
    <property type="entry name" value="Tetratricopeptide repeat domain"/>
    <property type="match status" value="1"/>
</dbReference>
<evidence type="ECO:0000313" key="9">
    <source>
        <dbReference type="EMBL" id="CAI5757748.1"/>
    </source>
</evidence>
<evidence type="ECO:0000256" key="4">
    <source>
        <dbReference type="ARBA" id="ARBA00022803"/>
    </source>
</evidence>
<dbReference type="PANTHER" id="PTHR15081:SF1">
    <property type="entry name" value="NUCLEAR AUTOANTIGENIC SPERM PROTEIN"/>
    <property type="match status" value="1"/>
</dbReference>
<evidence type="ECO:0000256" key="6">
    <source>
        <dbReference type="SAM" id="Coils"/>
    </source>
</evidence>
<dbReference type="InterPro" id="IPR019544">
    <property type="entry name" value="Tetratricopeptide_SHNi-TPR_dom"/>
</dbReference>
<comment type="subcellular location">
    <subcellularLocation>
        <location evidence="1">Nucleus</location>
    </subcellularLocation>
</comment>
<dbReference type="SMART" id="SM00028">
    <property type="entry name" value="TPR"/>
    <property type="match status" value="3"/>
</dbReference>